<proteinExistence type="predicted"/>
<accession>A0A8J5ICP2</accession>
<dbReference type="AlphaFoldDB" id="A0A8J5ICP2"/>
<sequence>MESNPEESVGKNVARGRDGGFKNSYMVEIRKIVIQKLLPFTKYISYIESKIKTLKRKFHAINEMCRQSDCTWNDVEKKIAYEETWYLKWIKRRHFVLGKSSLVSKEIEHLPDVGGVPVRVEEGGGRLGVPQLHRHDLVAPPRREAQDVRVVAARDCDTGNGEPPAPLVGDHIVGGRARREEGKLGGDRGRNSAHLSRLPRFEIINGPEGDEAPSVAVGRAVQEAGATRGRRRCVYRSRSASPGPATCTTWRICEGTPLPKQQRGAVPPHSASIITQERAGVQRHLQCVILLQSMVSHKAHIIRVISCSAVDRSDVKSCADRLLARSFSLPNPQFRMRVNVPVIWIIE</sequence>
<comment type="caution">
    <text evidence="1">The sequence shown here is derived from an EMBL/GenBank/DDBJ whole genome shotgun (WGS) entry which is preliminary data.</text>
</comment>
<organism evidence="1 2">
    <name type="scientific">Zingiber officinale</name>
    <name type="common">Ginger</name>
    <name type="synonym">Amomum zingiber</name>
    <dbReference type="NCBI Taxonomy" id="94328"/>
    <lineage>
        <taxon>Eukaryota</taxon>
        <taxon>Viridiplantae</taxon>
        <taxon>Streptophyta</taxon>
        <taxon>Embryophyta</taxon>
        <taxon>Tracheophyta</taxon>
        <taxon>Spermatophyta</taxon>
        <taxon>Magnoliopsida</taxon>
        <taxon>Liliopsida</taxon>
        <taxon>Zingiberales</taxon>
        <taxon>Zingiberaceae</taxon>
        <taxon>Zingiber</taxon>
    </lineage>
</organism>
<evidence type="ECO:0008006" key="3">
    <source>
        <dbReference type="Google" id="ProtNLM"/>
    </source>
</evidence>
<keyword evidence="2" id="KW-1185">Reference proteome</keyword>
<dbReference type="EMBL" id="JACMSC010000001">
    <property type="protein sequence ID" value="KAG6538000.1"/>
    <property type="molecule type" value="Genomic_DNA"/>
</dbReference>
<protein>
    <recommendedName>
        <fullName evidence="3">Myb/SANT-like domain-containing protein</fullName>
    </recommendedName>
</protein>
<reference evidence="1 2" key="1">
    <citation type="submission" date="2020-08" db="EMBL/GenBank/DDBJ databases">
        <title>Plant Genome Project.</title>
        <authorList>
            <person name="Zhang R.-G."/>
        </authorList>
    </citation>
    <scope>NUCLEOTIDE SEQUENCE [LARGE SCALE GENOMIC DNA]</scope>
    <source>
        <tissue evidence="1">Rhizome</tissue>
    </source>
</reference>
<evidence type="ECO:0000313" key="1">
    <source>
        <dbReference type="EMBL" id="KAG6538000.1"/>
    </source>
</evidence>
<name>A0A8J5ICP2_ZINOF</name>
<dbReference type="Proteomes" id="UP000734854">
    <property type="component" value="Unassembled WGS sequence"/>
</dbReference>
<evidence type="ECO:0000313" key="2">
    <source>
        <dbReference type="Proteomes" id="UP000734854"/>
    </source>
</evidence>
<gene>
    <name evidence="1" type="ORF">ZIOFF_003103</name>
</gene>